<evidence type="ECO:0000313" key="4">
    <source>
        <dbReference type="EMBL" id="RHZ45147.1"/>
    </source>
</evidence>
<feature type="compositionally biased region" description="Polar residues" evidence="2">
    <location>
        <begin position="686"/>
        <end position="706"/>
    </location>
</feature>
<evidence type="ECO:0000256" key="2">
    <source>
        <dbReference type="SAM" id="MobiDB-lite"/>
    </source>
</evidence>
<feature type="domain" description="Xylanolytic transcriptional activator regulatory" evidence="3">
    <location>
        <begin position="288"/>
        <end position="360"/>
    </location>
</feature>
<keyword evidence="5" id="KW-1185">Reference proteome</keyword>
<proteinExistence type="predicted"/>
<feature type="region of interest" description="Disordered" evidence="2">
    <location>
        <begin position="621"/>
        <end position="721"/>
    </location>
</feature>
<dbReference type="Pfam" id="PF04082">
    <property type="entry name" value="Fungal_trans"/>
    <property type="match status" value="1"/>
</dbReference>
<dbReference type="PANTHER" id="PTHR47425">
    <property type="entry name" value="FARB-RELATED"/>
    <property type="match status" value="1"/>
</dbReference>
<accession>A0A397G3E2</accession>
<dbReference type="GO" id="GO:0008270">
    <property type="term" value="F:zinc ion binding"/>
    <property type="evidence" value="ECO:0007669"/>
    <property type="project" value="InterPro"/>
</dbReference>
<dbReference type="AlphaFoldDB" id="A0A397G3E2"/>
<dbReference type="VEuPathDB" id="FungiDB:CDV56_102786"/>
<sequence>MSPKQRVVVASSGRPQKGFLGAAYEELTAPENATIVRSLLVFGAGVAFLHSSLSEFLLPPMVTTKRKLSNADADTENHNAKKSNLLGYDARTPWLFDPKPSLGRRTAGNPAVQHSLPLANMVSTVQDLIDPDFDPLIAILDDEPRFLKPLPSRISSEDLEFLRFRGALSIPESGLRNELLRCYIQWVHSFMPVLNLQEFLRCVAENDPEGNISLLLFQAVMFVATAFVDFKHLQDAGYTTRKSARNAFYERLRLLYSLDCEDDRIAILQTLLLMTYWSDHVNNPQRDIWDWIGICNTQAHSIGLNRDPTTSDMDPRVKRLRVRLWWSLYCRDRLIAMGLRRPTQVNEGTSSVPMLRLDDFDLEPFHPSVTEIFHCRQLEDVSHQKRLATMFIEKAKLCQCIGRVLFAQYTTSQCQFGVTNRTTITLVPRQASESELARCSQRLDSWLSALPKDAQYIPASKNNFKDGEDVLLLHGAMIRMLYHATISALHRPWAFGRDQVKSRLEITQTARSKMHDAALGITHIIQGLNQLNLTRFLPQSGVTCIIPAAVAHLSNIMSNNPTVRETSLHHFQRCIEVLRGLKDLYPAADMEVANIEAAVKVQSDSVGTFLKIMQYSNVSVDQLQPPEPPLRRQSIDSNVHTMFSPEDNSPDRRESFVRATPKQRCESDAQRKEDRAESSQTKRHSISTSIPRNEPKNMNQRQQPTPMNDFDDHLNNFPSPQITSSFIPADLLRIDIDSFPDFAPLDRNISSVPELDVDWTDELLGGPDLDPDHSGTGSDEPEDLFSFSSRREPGSISHSHCGITGDLDRDLGLALDSY</sequence>
<reference evidence="4" key="1">
    <citation type="submission" date="2018-08" db="EMBL/GenBank/DDBJ databases">
        <title>Draft genome sequence of azole-resistant Aspergillus thermomutatus (Neosartorya pseudofischeri) strain HMR AF 39, isolated from a human nasal aspirate.</title>
        <authorList>
            <person name="Parent-Michaud M."/>
            <person name="Dufresne P.J."/>
            <person name="Fournier E."/>
            <person name="Martineau C."/>
            <person name="Moreira S."/>
            <person name="Perkins V."/>
            <person name="De Repentigny L."/>
            <person name="Dufresne S.F."/>
        </authorList>
    </citation>
    <scope>NUCLEOTIDE SEQUENCE [LARGE SCALE GENOMIC DNA]</scope>
    <source>
        <strain evidence="4">HMR AF 39</strain>
    </source>
</reference>
<comment type="caution">
    <text evidence="4">The sequence shown here is derived from an EMBL/GenBank/DDBJ whole genome shotgun (WGS) entry which is preliminary data.</text>
</comment>
<dbReference type="CDD" id="cd12148">
    <property type="entry name" value="fungal_TF_MHR"/>
    <property type="match status" value="1"/>
</dbReference>
<protein>
    <recommendedName>
        <fullName evidence="3">Xylanolytic transcriptional activator regulatory domain-containing protein</fullName>
    </recommendedName>
</protein>
<dbReference type="GO" id="GO:0003677">
    <property type="term" value="F:DNA binding"/>
    <property type="evidence" value="ECO:0007669"/>
    <property type="project" value="InterPro"/>
</dbReference>
<dbReference type="STRING" id="41047.A0A397G3E2"/>
<dbReference type="OrthoDB" id="4451586at2759"/>
<dbReference type="GeneID" id="38124760"/>
<organism evidence="4 5">
    <name type="scientific">Aspergillus thermomutatus</name>
    <name type="common">Neosartorya pseudofischeri</name>
    <dbReference type="NCBI Taxonomy" id="41047"/>
    <lineage>
        <taxon>Eukaryota</taxon>
        <taxon>Fungi</taxon>
        <taxon>Dikarya</taxon>
        <taxon>Ascomycota</taxon>
        <taxon>Pezizomycotina</taxon>
        <taxon>Eurotiomycetes</taxon>
        <taxon>Eurotiomycetidae</taxon>
        <taxon>Eurotiales</taxon>
        <taxon>Aspergillaceae</taxon>
        <taxon>Aspergillus</taxon>
        <taxon>Aspergillus subgen. Fumigati</taxon>
    </lineage>
</organism>
<dbReference type="RefSeq" id="XP_026610609.1">
    <property type="nucleotide sequence ID" value="XM_026756405.1"/>
</dbReference>
<keyword evidence="1" id="KW-0539">Nucleus</keyword>
<dbReference type="PANTHER" id="PTHR47425:SF1">
    <property type="entry name" value="MISCELLANEOUS ZN(II)2CYS6 TRANSCRIPTION FACTOR (EUROFUNG)"/>
    <property type="match status" value="1"/>
</dbReference>
<dbReference type="InterPro" id="IPR007219">
    <property type="entry name" value="XnlR_reg_dom"/>
</dbReference>
<dbReference type="InterPro" id="IPR052761">
    <property type="entry name" value="Fungal_Detox/Toxin_TFs"/>
</dbReference>
<dbReference type="EMBL" id="NKHU02000299">
    <property type="protein sequence ID" value="RHZ45147.1"/>
    <property type="molecule type" value="Genomic_DNA"/>
</dbReference>
<dbReference type="GO" id="GO:0006351">
    <property type="term" value="P:DNA-templated transcription"/>
    <property type="evidence" value="ECO:0007669"/>
    <property type="project" value="InterPro"/>
</dbReference>
<evidence type="ECO:0000313" key="5">
    <source>
        <dbReference type="Proteomes" id="UP000215305"/>
    </source>
</evidence>
<name>A0A397G3E2_ASPTH</name>
<gene>
    <name evidence="4" type="ORF">CDV56_102786</name>
</gene>
<evidence type="ECO:0000256" key="1">
    <source>
        <dbReference type="ARBA" id="ARBA00023242"/>
    </source>
</evidence>
<feature type="region of interest" description="Disordered" evidence="2">
    <location>
        <begin position="765"/>
        <end position="799"/>
    </location>
</feature>
<dbReference type="Proteomes" id="UP000215305">
    <property type="component" value="Unassembled WGS sequence"/>
</dbReference>
<evidence type="ECO:0000259" key="3">
    <source>
        <dbReference type="SMART" id="SM00906"/>
    </source>
</evidence>
<dbReference type="SMART" id="SM00906">
    <property type="entry name" value="Fungal_trans"/>
    <property type="match status" value="1"/>
</dbReference>
<feature type="compositionally biased region" description="Basic and acidic residues" evidence="2">
    <location>
        <begin position="663"/>
        <end position="677"/>
    </location>
</feature>